<dbReference type="Proteomes" id="UP000565441">
    <property type="component" value="Unassembled WGS sequence"/>
</dbReference>
<dbReference type="InterPro" id="IPR027054">
    <property type="entry name" value="ALG2"/>
</dbReference>
<evidence type="ECO:0000256" key="1">
    <source>
        <dbReference type="ARBA" id="ARBA00003142"/>
    </source>
</evidence>
<proteinExistence type="inferred from homology"/>
<comment type="subcellular location">
    <subcellularLocation>
        <location evidence="2 12">Endoplasmic reticulum membrane</location>
    </subcellularLocation>
</comment>
<gene>
    <name evidence="16" type="ORF">D9615_006240</name>
</gene>
<keyword evidence="17" id="KW-1185">Reference proteome</keyword>
<dbReference type="EC" id="2.4.1.257" evidence="12"/>
<evidence type="ECO:0000256" key="5">
    <source>
        <dbReference type="ARBA" id="ARBA00022679"/>
    </source>
</evidence>
<dbReference type="SUPFAM" id="SSF53756">
    <property type="entry name" value="UDP-Glycosyltransferase/glycogen phosphorylase"/>
    <property type="match status" value="1"/>
</dbReference>
<comment type="caution">
    <text evidence="16">The sequence shown here is derived from an EMBL/GenBank/DDBJ whole genome shotgun (WGS) entry which is preliminary data.</text>
</comment>
<evidence type="ECO:0000256" key="11">
    <source>
        <dbReference type="ARBA" id="ARBA00045104"/>
    </source>
</evidence>
<evidence type="ECO:0000256" key="2">
    <source>
        <dbReference type="ARBA" id="ARBA00004586"/>
    </source>
</evidence>
<dbReference type="GO" id="GO:0102704">
    <property type="term" value="F:GDP-Man:Man(2)GlcNAc(2)-PP-Dol alpha-1,6-mannosyltransferase activity"/>
    <property type="evidence" value="ECO:0007669"/>
    <property type="project" value="UniProtKB-UniRule"/>
</dbReference>
<dbReference type="InterPro" id="IPR001296">
    <property type="entry name" value="Glyco_trans_1"/>
</dbReference>
<dbReference type="OrthoDB" id="448893at2759"/>
<keyword evidence="7 12" id="KW-0256">Endoplasmic reticulum</keyword>
<accession>A0A8H5HB73</accession>
<evidence type="ECO:0000256" key="4">
    <source>
        <dbReference type="ARBA" id="ARBA00022676"/>
    </source>
</evidence>
<evidence type="ECO:0000256" key="13">
    <source>
        <dbReference type="SAM" id="MobiDB-lite"/>
    </source>
</evidence>
<dbReference type="UniPathway" id="UPA00378"/>
<evidence type="ECO:0000259" key="14">
    <source>
        <dbReference type="Pfam" id="PF00534"/>
    </source>
</evidence>
<dbReference type="Pfam" id="PF13439">
    <property type="entry name" value="Glyco_transf_4"/>
    <property type="match status" value="1"/>
</dbReference>
<dbReference type="Pfam" id="PF00534">
    <property type="entry name" value="Glycos_transf_1"/>
    <property type="match status" value="1"/>
</dbReference>
<feature type="region of interest" description="Disordered" evidence="13">
    <location>
        <begin position="1"/>
        <end position="30"/>
    </location>
</feature>
<evidence type="ECO:0000313" key="16">
    <source>
        <dbReference type="EMBL" id="KAF5380113.1"/>
    </source>
</evidence>
<evidence type="ECO:0000256" key="7">
    <source>
        <dbReference type="ARBA" id="ARBA00022824"/>
    </source>
</evidence>
<evidence type="ECO:0000256" key="3">
    <source>
        <dbReference type="ARBA" id="ARBA00004922"/>
    </source>
</evidence>
<dbReference type="PANTHER" id="PTHR45918:SF1">
    <property type="entry name" value="ALPHA-1,3_1,6-MANNOSYLTRANSFERASE ALG2"/>
    <property type="match status" value="1"/>
</dbReference>
<dbReference type="PANTHER" id="PTHR45918">
    <property type="entry name" value="ALPHA-1,3/1,6-MANNOSYLTRANSFERASE ALG2"/>
    <property type="match status" value="1"/>
</dbReference>
<protein>
    <recommendedName>
        <fullName evidence="12">Alpha-1,3/1,6-mannosyltransferase ALG2</fullName>
        <ecNumber evidence="12">2.4.1.132</ecNumber>
        <ecNumber evidence="12">2.4.1.257</ecNumber>
    </recommendedName>
    <alternativeName>
        <fullName evidence="12">GDP-Man:Man(1)GlcNAc(2)-PP-Dol alpha-1,3-mannosyltransferase</fullName>
    </alternativeName>
</protein>
<dbReference type="GO" id="GO:0005789">
    <property type="term" value="C:endoplasmic reticulum membrane"/>
    <property type="evidence" value="ECO:0007669"/>
    <property type="project" value="UniProtKB-SubCell"/>
</dbReference>
<comment type="catalytic activity">
    <reaction evidence="10 12">
        <text>a beta-D-Man-(1-&gt;4)-beta-D-GlcNAc-(1-&gt;4)-alpha-D-GlcNAc-diphospho-di-trans,poly-cis-dolichol + GDP-alpha-D-mannose = an alpha-D-Man-(1-&gt;3)-beta-D-Man-(1-&gt;4)-beta-D-GlcNAc-(1-&gt;4)-alpha-D-GlcNAc-diphospho-di-trans,poly-cis-dolichol + GDP + H(+)</text>
        <dbReference type="Rhea" id="RHEA:29515"/>
        <dbReference type="Rhea" id="RHEA-COMP:19511"/>
        <dbReference type="Rhea" id="RHEA-COMP:19513"/>
        <dbReference type="ChEBI" id="CHEBI:15378"/>
        <dbReference type="ChEBI" id="CHEBI:57527"/>
        <dbReference type="ChEBI" id="CHEBI:58189"/>
        <dbReference type="ChEBI" id="CHEBI:58472"/>
        <dbReference type="ChEBI" id="CHEBI:132510"/>
        <dbReference type="EC" id="2.4.1.132"/>
    </reaction>
    <physiologicalReaction direction="left-to-right" evidence="10 12">
        <dbReference type="Rhea" id="RHEA:29516"/>
    </physiologicalReaction>
</comment>
<feature type="transmembrane region" description="Helical" evidence="12">
    <location>
        <begin position="493"/>
        <end position="516"/>
    </location>
</feature>
<dbReference type="AlphaFoldDB" id="A0A8H5HB73"/>
<dbReference type="EC" id="2.4.1.132" evidence="12"/>
<evidence type="ECO:0000256" key="9">
    <source>
        <dbReference type="ARBA" id="ARBA00023136"/>
    </source>
</evidence>
<keyword evidence="5 12" id="KW-0808">Transferase</keyword>
<organism evidence="16 17">
    <name type="scientific">Tricholomella constricta</name>
    <dbReference type="NCBI Taxonomy" id="117010"/>
    <lineage>
        <taxon>Eukaryota</taxon>
        <taxon>Fungi</taxon>
        <taxon>Dikarya</taxon>
        <taxon>Basidiomycota</taxon>
        <taxon>Agaricomycotina</taxon>
        <taxon>Agaricomycetes</taxon>
        <taxon>Agaricomycetidae</taxon>
        <taxon>Agaricales</taxon>
        <taxon>Tricholomatineae</taxon>
        <taxon>Lyophyllaceae</taxon>
        <taxon>Tricholomella</taxon>
    </lineage>
</organism>
<evidence type="ECO:0000313" key="17">
    <source>
        <dbReference type="Proteomes" id="UP000565441"/>
    </source>
</evidence>
<evidence type="ECO:0000256" key="10">
    <source>
        <dbReference type="ARBA" id="ARBA00045103"/>
    </source>
</evidence>
<dbReference type="InterPro" id="IPR028098">
    <property type="entry name" value="Glyco_trans_4-like_N"/>
</dbReference>
<evidence type="ECO:0000256" key="6">
    <source>
        <dbReference type="ARBA" id="ARBA00022692"/>
    </source>
</evidence>
<name>A0A8H5HB73_9AGAR</name>
<keyword evidence="9 12" id="KW-0472">Membrane</keyword>
<comment type="pathway">
    <text evidence="3 12">Protein modification; protein glycosylation.</text>
</comment>
<sequence length="520" mass="56800">MGNPIVPDRGLPNATSLECGPSAGSTSMSPRPLRVAFIHPDLGIGGAERLVVDAALGLQARGHSVDIYTSHHDPNHCFEETKDGSLRVHHVIPPFPRSLKGKLHIFFAHARQLHLTAHLLRPSAPEYDIYFVDQLSTCIPFLRTLGKTRVVFYCHFPDKLLAHGAFVEGAVVRRQTSLLKRVYRYPMDWLEETTTRQADVILANSKFTASVSKAYFKSIRQTLRVVYPGINISAYEATVDDSHPDNVAVTSDNPTLISLNRFEQKKDAALAIRAFAILKPKLTSPALSKLRLVLAGGYDPRLEDNKLTLDSLIDLAKSYSLTYNVITPSSTKAPVEIPPLNAMTRHNPDVLFLLNFTTSQRTALLSSPSTLALLYTPANEHFGIGPVEAMVCGVPVLACDTGGPTESVLDGPGPAPEARTGWLRPPDPDVWADALHEIVALDDAERGALSGRAKARARELFGMEAMAGGIEEALVQAVGMDEVSARFGLDVSWWLMFLGVLVAAYFVAAPLALPFFRWVV</sequence>
<dbReference type="CDD" id="cd03805">
    <property type="entry name" value="GT4_ALG2-like"/>
    <property type="match status" value="1"/>
</dbReference>
<dbReference type="Gene3D" id="3.40.50.2000">
    <property type="entry name" value="Glycogen Phosphorylase B"/>
    <property type="match status" value="2"/>
</dbReference>
<keyword evidence="4 12" id="KW-0328">Glycosyltransferase</keyword>
<comment type="function">
    <text evidence="1 12">Mannosylates Man(2)GlcNAc(2)-dolichol diphosphate and Man(1)GlcNAc(2)-dolichol diphosphate to form Man(3)GlcNAc(2)-dolichol diphosphate.</text>
</comment>
<feature type="domain" description="Glycosyltransferase subfamily 4-like N-terminal" evidence="15">
    <location>
        <begin position="44"/>
        <end position="233"/>
    </location>
</feature>
<comment type="similarity">
    <text evidence="12">Belongs to the glycosyltransferase group 1 family.</text>
</comment>
<evidence type="ECO:0000259" key="15">
    <source>
        <dbReference type="Pfam" id="PF13439"/>
    </source>
</evidence>
<dbReference type="GO" id="GO:0004378">
    <property type="term" value="F:GDP-Man:Man(1)GlcNAc(2)-PP-Dol alpha-1,3-mannosyltransferase activity"/>
    <property type="evidence" value="ECO:0007669"/>
    <property type="project" value="UniProtKB-UniRule"/>
</dbReference>
<dbReference type="EMBL" id="JAACJP010000014">
    <property type="protein sequence ID" value="KAF5380113.1"/>
    <property type="molecule type" value="Genomic_DNA"/>
</dbReference>
<evidence type="ECO:0000256" key="8">
    <source>
        <dbReference type="ARBA" id="ARBA00022989"/>
    </source>
</evidence>
<keyword evidence="6 12" id="KW-0812">Transmembrane</keyword>
<comment type="catalytic activity">
    <reaction evidence="11 12">
        <text>an alpha-D-Man-(1-&gt;3)-beta-D-Man-(1-&gt;4)-beta-D-GlcNAc-(1-&gt;4)-alpha-D-GlcNAc-diphospho-di-trans,poly-cis-dolichol + GDP-alpha-D-mannose = an alpha-D-Man-(1-&gt;3)-[alpha-D-Man-(1-&gt;6)]-beta-D-Man-(1-&gt;4)-beta-D-GlcNAc-(1-&gt;4)-alpha-D-GlcNAc-diphospho-di-trans,poly-cis-dolichol + GDP + H(+)</text>
        <dbReference type="Rhea" id="RHEA:29519"/>
        <dbReference type="Rhea" id="RHEA-COMP:19513"/>
        <dbReference type="Rhea" id="RHEA-COMP:19515"/>
        <dbReference type="ChEBI" id="CHEBI:15378"/>
        <dbReference type="ChEBI" id="CHEBI:57527"/>
        <dbReference type="ChEBI" id="CHEBI:58189"/>
        <dbReference type="ChEBI" id="CHEBI:132510"/>
        <dbReference type="ChEBI" id="CHEBI:132511"/>
        <dbReference type="EC" id="2.4.1.257"/>
    </reaction>
    <physiologicalReaction direction="left-to-right" evidence="11 12">
        <dbReference type="Rhea" id="RHEA:29520"/>
    </physiologicalReaction>
</comment>
<evidence type="ECO:0000256" key="12">
    <source>
        <dbReference type="RuleBase" id="RU367136"/>
    </source>
</evidence>
<keyword evidence="8 12" id="KW-1133">Transmembrane helix</keyword>
<reference evidence="16 17" key="1">
    <citation type="journal article" date="2020" name="ISME J.">
        <title>Uncovering the hidden diversity of litter-decomposition mechanisms in mushroom-forming fungi.</title>
        <authorList>
            <person name="Floudas D."/>
            <person name="Bentzer J."/>
            <person name="Ahren D."/>
            <person name="Johansson T."/>
            <person name="Persson P."/>
            <person name="Tunlid A."/>
        </authorList>
    </citation>
    <scope>NUCLEOTIDE SEQUENCE [LARGE SCALE GENOMIC DNA]</scope>
    <source>
        <strain evidence="16 17">CBS 661.87</strain>
    </source>
</reference>
<feature type="domain" description="Glycosyl transferase family 1" evidence="14">
    <location>
        <begin position="248"/>
        <end position="442"/>
    </location>
</feature>